<organism evidence="1">
    <name type="scientific">marine sediment metagenome</name>
    <dbReference type="NCBI Taxonomy" id="412755"/>
    <lineage>
        <taxon>unclassified sequences</taxon>
        <taxon>metagenomes</taxon>
        <taxon>ecological metagenomes</taxon>
    </lineage>
</organism>
<feature type="non-terminal residue" evidence="1">
    <location>
        <position position="1"/>
    </location>
</feature>
<reference evidence="1" key="1">
    <citation type="journal article" date="2014" name="Front. Microbiol.">
        <title>High frequency of phylogenetically diverse reductive dehalogenase-homologous genes in deep subseafloor sedimentary metagenomes.</title>
        <authorList>
            <person name="Kawai M."/>
            <person name="Futagami T."/>
            <person name="Toyoda A."/>
            <person name="Takaki Y."/>
            <person name="Nishi S."/>
            <person name="Hori S."/>
            <person name="Arai W."/>
            <person name="Tsubouchi T."/>
            <person name="Morono Y."/>
            <person name="Uchiyama I."/>
            <person name="Ito T."/>
            <person name="Fujiyama A."/>
            <person name="Inagaki F."/>
            <person name="Takami H."/>
        </authorList>
    </citation>
    <scope>NUCLEOTIDE SEQUENCE</scope>
    <source>
        <strain evidence="1">Expedition CK06-06</strain>
    </source>
</reference>
<sequence length="57" mass="6315">VIGLLAYDRDIMVLIEEVLPTPPLPSQPLWKPIVAMLPIFGIGLVVSQWDGIVKSFK</sequence>
<dbReference type="EMBL" id="BART01025088">
    <property type="protein sequence ID" value="GAG96599.1"/>
    <property type="molecule type" value="Genomic_DNA"/>
</dbReference>
<protein>
    <submittedName>
        <fullName evidence="1">Uncharacterized protein</fullName>
    </submittedName>
</protein>
<dbReference type="AlphaFoldDB" id="X1BL31"/>
<evidence type="ECO:0000313" key="1">
    <source>
        <dbReference type="EMBL" id="GAG96599.1"/>
    </source>
</evidence>
<proteinExistence type="predicted"/>
<accession>X1BL31</accession>
<name>X1BL31_9ZZZZ</name>
<gene>
    <name evidence="1" type="ORF">S01H4_45118</name>
</gene>
<comment type="caution">
    <text evidence="1">The sequence shown here is derived from an EMBL/GenBank/DDBJ whole genome shotgun (WGS) entry which is preliminary data.</text>
</comment>